<evidence type="ECO:0000313" key="2">
    <source>
        <dbReference type="Proteomes" id="UP000218418"/>
    </source>
</evidence>
<dbReference type="NCBIfam" id="NF045598">
    <property type="entry name" value="asr1405_asl0597"/>
    <property type="match status" value="1"/>
</dbReference>
<reference evidence="1 2" key="1">
    <citation type="submission" date="2017-06" db="EMBL/GenBank/DDBJ databases">
        <title>Genome sequencing of cyanobaciteial culture collection at National Institute for Environmental Studies (NIES).</title>
        <authorList>
            <person name="Hirose Y."/>
            <person name="Shimura Y."/>
            <person name="Fujisawa T."/>
            <person name="Nakamura Y."/>
            <person name="Kawachi M."/>
        </authorList>
    </citation>
    <scope>NUCLEOTIDE SEQUENCE [LARGE SCALE GENOMIC DNA]</scope>
    <source>
        <strain evidence="1 2">NIES-267</strain>
    </source>
</reference>
<dbReference type="OrthoDB" id="515027at2"/>
<evidence type="ECO:0000313" key="1">
    <source>
        <dbReference type="EMBL" id="BAY85872.1"/>
    </source>
</evidence>
<organism evidence="1 2">
    <name type="scientific">Calothrix parasitica NIES-267</name>
    <dbReference type="NCBI Taxonomy" id="1973488"/>
    <lineage>
        <taxon>Bacteria</taxon>
        <taxon>Bacillati</taxon>
        <taxon>Cyanobacteriota</taxon>
        <taxon>Cyanophyceae</taxon>
        <taxon>Nostocales</taxon>
        <taxon>Calotrichaceae</taxon>
        <taxon>Calothrix</taxon>
    </lineage>
</organism>
<dbReference type="Proteomes" id="UP000218418">
    <property type="component" value="Chromosome"/>
</dbReference>
<protein>
    <recommendedName>
        <fullName evidence="3">DUF2007 domain-containing protein</fullName>
    </recommendedName>
</protein>
<name>A0A1Z4LXB4_9CYAN</name>
<dbReference type="InterPro" id="IPR054637">
    <property type="entry name" value="Asr1405_Asl0597-like"/>
</dbReference>
<evidence type="ECO:0008006" key="3">
    <source>
        <dbReference type="Google" id="ProtNLM"/>
    </source>
</evidence>
<gene>
    <name evidence="1" type="ORF">NIES267_53780</name>
</gene>
<dbReference type="AlphaFoldDB" id="A0A1Z4LXB4"/>
<sequence length="80" mass="9387">MLPPSGSNVLRQIVLIPYHQRWEIYHRLQELNIPCSCRSDGSLQVQIDNWIAAILLHSTVIQFTASRQSLIDWLQRCWDN</sequence>
<accession>A0A1Z4LXB4</accession>
<dbReference type="EMBL" id="AP018227">
    <property type="protein sequence ID" value="BAY85872.1"/>
    <property type="molecule type" value="Genomic_DNA"/>
</dbReference>
<proteinExistence type="predicted"/>
<keyword evidence="2" id="KW-1185">Reference proteome</keyword>